<dbReference type="AlphaFoldDB" id="A0A1I2ZAP7"/>
<dbReference type="Proteomes" id="UP000199040">
    <property type="component" value="Unassembled WGS sequence"/>
</dbReference>
<organism evidence="1 2">
    <name type="scientific">Modicisalibacter xianhensis</name>
    <dbReference type="NCBI Taxonomy" id="442341"/>
    <lineage>
        <taxon>Bacteria</taxon>
        <taxon>Pseudomonadati</taxon>
        <taxon>Pseudomonadota</taxon>
        <taxon>Gammaproteobacteria</taxon>
        <taxon>Oceanospirillales</taxon>
        <taxon>Halomonadaceae</taxon>
        <taxon>Modicisalibacter</taxon>
    </lineage>
</organism>
<accession>A0A1I2ZAP7</accession>
<gene>
    <name evidence="1" type="ORF">SAMN04487959_1032</name>
</gene>
<evidence type="ECO:0000313" key="1">
    <source>
        <dbReference type="EMBL" id="SFH34923.1"/>
    </source>
</evidence>
<keyword evidence="2" id="KW-1185">Reference proteome</keyword>
<protein>
    <submittedName>
        <fullName evidence="1">Uncharacterized protein</fullName>
    </submittedName>
</protein>
<dbReference type="EMBL" id="FOPY01000003">
    <property type="protein sequence ID" value="SFH34923.1"/>
    <property type="molecule type" value="Genomic_DNA"/>
</dbReference>
<proteinExistence type="predicted"/>
<dbReference type="RefSeq" id="WP_143097566.1">
    <property type="nucleotide sequence ID" value="NZ_FOPY01000003.1"/>
</dbReference>
<evidence type="ECO:0000313" key="2">
    <source>
        <dbReference type="Proteomes" id="UP000199040"/>
    </source>
</evidence>
<reference evidence="1 2" key="1">
    <citation type="submission" date="2016-10" db="EMBL/GenBank/DDBJ databases">
        <authorList>
            <person name="de Groot N.N."/>
        </authorList>
    </citation>
    <scope>NUCLEOTIDE SEQUENCE [LARGE SCALE GENOMIC DNA]</scope>
    <source>
        <strain evidence="1 2">CGMCC 1.6848</strain>
    </source>
</reference>
<sequence>MYTKYKVVKGVKPLELQDETVLAEHSYATWWRIKDMDTHDPLAGGFESLRAAQDCCHDLNSQTKHKTEYRY</sequence>
<name>A0A1I2ZAP7_9GAMM</name>